<evidence type="ECO:0000256" key="3">
    <source>
        <dbReference type="ARBA" id="ARBA00009187"/>
    </source>
</evidence>
<feature type="compositionally biased region" description="Gly residues" evidence="16">
    <location>
        <begin position="955"/>
        <end position="983"/>
    </location>
</feature>
<gene>
    <name evidence="19" type="ORF">CA3LBN_002144</name>
</gene>
<dbReference type="SMART" id="SM00437">
    <property type="entry name" value="TOP1Ac"/>
    <property type="match status" value="1"/>
</dbReference>
<feature type="compositionally biased region" description="Gly residues" evidence="16">
    <location>
        <begin position="880"/>
        <end position="914"/>
    </location>
</feature>
<accession>A0ABX8I5Y3</accession>
<organism evidence="19 20">
    <name type="scientific">Candidozyma haemuli</name>
    <dbReference type="NCBI Taxonomy" id="45357"/>
    <lineage>
        <taxon>Eukaryota</taxon>
        <taxon>Fungi</taxon>
        <taxon>Dikarya</taxon>
        <taxon>Ascomycota</taxon>
        <taxon>Saccharomycotina</taxon>
        <taxon>Pichiomycetes</taxon>
        <taxon>Metschnikowiaceae</taxon>
        <taxon>Candidozyma</taxon>
    </lineage>
</organism>
<dbReference type="InterPro" id="IPR013824">
    <property type="entry name" value="Topo_IA_cen_sub1"/>
</dbReference>
<evidence type="ECO:0000256" key="5">
    <source>
        <dbReference type="ARBA" id="ARBA00022448"/>
    </source>
</evidence>
<feature type="transmembrane region" description="Helical" evidence="15">
    <location>
        <begin position="1308"/>
        <end position="1333"/>
    </location>
</feature>
<dbReference type="CDD" id="cd03362">
    <property type="entry name" value="TOPRIM_TopoIA_TopoIII"/>
    <property type="match status" value="1"/>
</dbReference>
<dbReference type="PRINTS" id="PR00417">
    <property type="entry name" value="PRTPISMRASEI"/>
</dbReference>
<evidence type="ECO:0000313" key="20">
    <source>
        <dbReference type="Proteomes" id="UP000825434"/>
    </source>
</evidence>
<evidence type="ECO:0000256" key="2">
    <source>
        <dbReference type="ARBA" id="ARBA00004477"/>
    </source>
</evidence>
<dbReference type="InterPro" id="IPR000380">
    <property type="entry name" value="Topo_IA"/>
</dbReference>
<reference evidence="19 20" key="1">
    <citation type="submission" date="2021-06" db="EMBL/GenBank/DDBJ databases">
        <title>Candida outbreak in Lebanon.</title>
        <authorList>
            <person name="Finianos M."/>
        </authorList>
    </citation>
    <scope>NUCLEOTIDE SEQUENCE [LARGE SCALE GENOMIC DNA]</scope>
    <source>
        <strain evidence="19">CA3LBN</strain>
    </source>
</reference>
<protein>
    <recommendedName>
        <fullName evidence="15">Protein ARV</fullName>
    </recommendedName>
</protein>
<feature type="compositionally biased region" description="Polar residues" evidence="16">
    <location>
        <begin position="1056"/>
        <end position="1085"/>
    </location>
</feature>
<feature type="domain" description="Toprim" evidence="17">
    <location>
        <begin position="2"/>
        <end position="149"/>
    </location>
</feature>
<dbReference type="InterPro" id="IPR007290">
    <property type="entry name" value="Arv1"/>
</dbReference>
<dbReference type="SMART" id="SM00436">
    <property type="entry name" value="TOP1Bc"/>
    <property type="match status" value="1"/>
</dbReference>
<evidence type="ECO:0000259" key="17">
    <source>
        <dbReference type="PROSITE" id="PS50880"/>
    </source>
</evidence>
<dbReference type="PROSITE" id="PS50880">
    <property type="entry name" value="TOPRIM"/>
    <property type="match status" value="1"/>
</dbReference>
<name>A0ABX8I5Y3_9ASCO</name>
<dbReference type="Proteomes" id="UP000825434">
    <property type="component" value="Chromosome 2"/>
</dbReference>
<dbReference type="PANTHER" id="PTHR11390:SF21">
    <property type="entry name" value="DNA TOPOISOMERASE 3-ALPHA"/>
    <property type="match status" value="1"/>
</dbReference>
<feature type="compositionally biased region" description="Polar residues" evidence="16">
    <location>
        <begin position="927"/>
        <end position="948"/>
    </location>
</feature>
<evidence type="ECO:0000256" key="14">
    <source>
        <dbReference type="ARBA" id="ARBA00023235"/>
    </source>
</evidence>
<comment type="function">
    <text evidence="15">Regulates also the sphingolipid metabolism.</text>
</comment>
<keyword evidence="12" id="KW-0238">DNA-binding</keyword>
<dbReference type="InterPro" id="IPR003601">
    <property type="entry name" value="Topo_IA_2"/>
</dbReference>
<dbReference type="Gene3D" id="2.70.20.10">
    <property type="entry name" value="Topoisomerase I, domain 3"/>
    <property type="match status" value="1"/>
</dbReference>
<dbReference type="PROSITE" id="PS52039">
    <property type="entry name" value="TOPO_IA_2"/>
    <property type="match status" value="1"/>
</dbReference>
<dbReference type="PANTHER" id="PTHR11390">
    <property type="entry name" value="PROKARYOTIC DNA TOPOISOMERASE"/>
    <property type="match status" value="1"/>
</dbReference>
<dbReference type="InterPro" id="IPR013825">
    <property type="entry name" value="Topo_IA_cen_sub2"/>
</dbReference>
<dbReference type="Pfam" id="PF04161">
    <property type="entry name" value="Arv1"/>
    <property type="match status" value="1"/>
</dbReference>
<dbReference type="SUPFAM" id="SSF56712">
    <property type="entry name" value="Prokaryotic type I DNA topoisomerase"/>
    <property type="match status" value="1"/>
</dbReference>
<dbReference type="CDD" id="cd00186">
    <property type="entry name" value="TOP1Ac"/>
    <property type="match status" value="1"/>
</dbReference>
<evidence type="ECO:0000256" key="6">
    <source>
        <dbReference type="ARBA" id="ARBA00022692"/>
    </source>
</evidence>
<feature type="compositionally biased region" description="Polar residues" evidence="16">
    <location>
        <begin position="1030"/>
        <end position="1039"/>
    </location>
</feature>
<dbReference type="InterPro" id="IPR013826">
    <property type="entry name" value="Topo_IA_cen_sub3"/>
</dbReference>
<feature type="region of interest" description="Disordered" evidence="16">
    <location>
        <begin position="757"/>
        <end position="1138"/>
    </location>
</feature>
<keyword evidence="6 15" id="KW-0812">Transmembrane</keyword>
<dbReference type="Gene3D" id="1.10.290.10">
    <property type="entry name" value="Topoisomerase I, domain 4"/>
    <property type="match status" value="1"/>
</dbReference>
<dbReference type="SMART" id="SM00493">
    <property type="entry name" value="TOPRIM"/>
    <property type="match status" value="1"/>
</dbReference>
<sequence>MRVLCVAEKNSIAKEVANVLSGGRVRPRNSLYKYVKNYDFTYNFPGLGSCEVTMTAVAGHVLSTDFGPEYGWGKCPPGRLFDAPFLTKPPSDSDQRAGIHKNIVKEARGADRLMIWTDCDREGEYIGWEIMKVASGANRRITLETTWRAQFSHLEPSHVVQAARNPKSLDMRLVEAVECRTEFDLRVGTSFTRFLTNIYKSKRLVGDKEVVSYGTCQFPTLSFVVDRYIRVRKFRPEPFWSIELIVTKDGQKVNFSWARNHLFDKMFAYVLYAQLLEGPDKPRIVGVNTKPTSHYKPLPLTTVDLQKCCSRYFRMSAKAALDAAESLYTAGFISYPRTETDRFPAELDLQSYISKQTQSPLWGSQATNIVQGAFRAPRGGKHDDKAHPPIYPVKFASLDVLRPDQKKVYEFVVRRFLACCSDDARGLQTKIDLQWRSERFTASGLQVTERNFLDVYPYSDWKSSAQLPSFTEGQEVQPSSCKVKEGKTSPPNYMTEAELIALMDANGIGTDATIADHVEKIIQRNYITRRKIGKTETFIPTSLGISLIEAFDAILIDRISLSKPFLRRAMEGFLQKISRGEITKVGVISQLLPLYKEAFMESQSLFGSQPTNPALKAFQDRNPNDLARTIQTDLSELPYFQFKPTLTTYGVNEFTANSLIEGRDMSPEELRLQYMEAVANNSLQAYDKNLELRQRDMEYCVNEIKSKDSLAARYQQVGATRKESIKPFIPKTLEQSINDLQNNAGFGGSGFGNSGGFGSPGFGSSPFGNTGGAFGSQSTSAFGQQNTQPSAFGQQNTQNSAFGGQNTQNSAFGSQNSQPSAFGQSGFGQQPSAFGQSGFGNTDNKTSAFGNSAFGSSGSSGGAFGSQSTGGAFGSQNKGGAFGSQTTGGSGAFGSQNTGGSGAFGSQNTGGSGAFGSQNTSGGGAFGSQSTSGTGAFGSQATTQNKPAQSNSGFGQAGFGQAGFGQAGFGQSGFGQPGFGKSGFGSSSGQSGFGQSAFGSSNTGNTSNTGSGFGQSSTSNQSGSAFGQSAFGQTNTNSAFGAAKTPEPSGFGKSAFGSSQPSAFGGQAQTQSAFGQSAPNTTSPFGQAAVQPAQNPFAPQPAAGTQAPTQTNSGFGGFSSNQPSTTSQANSTTEPYPDAYDEPAFTLGKSLFTEFKSKYIQMTVCPECGNLADKYIEFDYVILFLDVLLLKPQAYRHLAYNVVESSIFSNKDSIPFFERYKSLLRYAALTILFEVYLNWAYEEKHETHSIIVARILQKPVPLQYLFFIYQQLAERVVLCVLIDKCFRFFIGWGREPNNNLPPRFQRGYLVAVLLSTVFMSLSIKCIPIIMLIWPYDNHTVASSVVDILGLINTIEALRMNIGSSYLSTSAIVVGASILSILFRKFAISLLLATFSDSTFTQLFVGELVLWQEQAKTIKLLFVD</sequence>
<dbReference type="InterPro" id="IPR003602">
    <property type="entry name" value="Topo_IA_DNA-bd_dom"/>
</dbReference>
<feature type="transmembrane region" description="Helical" evidence="15">
    <location>
        <begin position="1365"/>
        <end position="1382"/>
    </location>
</feature>
<keyword evidence="9" id="KW-0799">Topoisomerase</keyword>
<evidence type="ECO:0000256" key="11">
    <source>
        <dbReference type="ARBA" id="ARBA00023098"/>
    </source>
</evidence>
<evidence type="ECO:0000256" key="16">
    <source>
        <dbReference type="SAM" id="MobiDB-lite"/>
    </source>
</evidence>
<dbReference type="PROSITE" id="PS00396">
    <property type="entry name" value="TOPO_IA_1"/>
    <property type="match status" value="1"/>
</dbReference>
<feature type="compositionally biased region" description="Polar residues" evidence="16">
    <location>
        <begin position="775"/>
        <end position="846"/>
    </location>
</feature>
<comment type="function">
    <text evidence="15">Mediator of sterol homeostasis involved in sterol uptake, trafficking and distribution into membranes.</text>
</comment>
<evidence type="ECO:0000313" key="19">
    <source>
        <dbReference type="EMBL" id="QWU87879.1"/>
    </source>
</evidence>
<evidence type="ECO:0000256" key="15">
    <source>
        <dbReference type="RuleBase" id="RU368065"/>
    </source>
</evidence>
<keyword evidence="14" id="KW-0413">Isomerase</keyword>
<keyword evidence="20" id="KW-1185">Reference proteome</keyword>
<evidence type="ECO:0000256" key="7">
    <source>
        <dbReference type="ARBA" id="ARBA00022824"/>
    </source>
</evidence>
<keyword evidence="15" id="KW-0746">Sphingolipid metabolism</keyword>
<feature type="compositionally biased region" description="Low complexity" evidence="16">
    <location>
        <begin position="847"/>
        <end position="857"/>
    </location>
</feature>
<comment type="subcellular location">
    <subcellularLocation>
        <location evidence="2 15">Endoplasmic reticulum membrane</location>
        <topology evidence="2 15">Multi-pass membrane protein</topology>
    </subcellularLocation>
    <subcellularLocation>
        <location evidence="15">Golgi apparatus membrane</location>
        <topology evidence="15">Multi-pass membrane protein</topology>
    </subcellularLocation>
</comment>
<dbReference type="InterPro" id="IPR013497">
    <property type="entry name" value="Topo_IA_cen"/>
</dbReference>
<keyword evidence="5 15" id="KW-0813">Transport</keyword>
<keyword evidence="7 15" id="KW-0256">Endoplasmic reticulum</keyword>
<keyword evidence="13 15" id="KW-0472">Membrane</keyword>
<comment type="catalytic activity">
    <reaction evidence="1">
        <text>ATP-independent breakage of single-stranded DNA, followed by passage and rejoining.</text>
        <dbReference type="EC" id="5.6.2.1"/>
    </reaction>
</comment>
<feature type="compositionally biased region" description="Low complexity" evidence="16">
    <location>
        <begin position="1087"/>
        <end position="1111"/>
    </location>
</feature>
<keyword evidence="8 15" id="KW-1133">Transmembrane helix</keyword>
<evidence type="ECO:0000256" key="8">
    <source>
        <dbReference type="ARBA" id="ARBA00022989"/>
    </source>
</evidence>
<evidence type="ECO:0000256" key="13">
    <source>
        <dbReference type="ARBA" id="ARBA00023136"/>
    </source>
</evidence>
<feature type="compositionally biased region" description="Polar residues" evidence="16">
    <location>
        <begin position="1118"/>
        <end position="1134"/>
    </location>
</feature>
<evidence type="ECO:0000256" key="12">
    <source>
        <dbReference type="ARBA" id="ARBA00023125"/>
    </source>
</evidence>
<keyword evidence="10 15" id="KW-0445">Lipid transport</keyword>
<keyword evidence="11 15" id="KW-0443">Lipid metabolism</keyword>
<keyword evidence="15" id="KW-0333">Golgi apparatus</keyword>
<comment type="similarity">
    <text evidence="3 15">Belongs to the ARV1 family.</text>
</comment>
<dbReference type="Pfam" id="PF01131">
    <property type="entry name" value="Topoisom_bac"/>
    <property type="match status" value="1"/>
</dbReference>
<evidence type="ECO:0000256" key="1">
    <source>
        <dbReference type="ARBA" id="ARBA00000213"/>
    </source>
</evidence>
<proteinExistence type="inferred from homology"/>
<dbReference type="Pfam" id="PF01751">
    <property type="entry name" value="Toprim"/>
    <property type="match status" value="1"/>
</dbReference>
<dbReference type="InterPro" id="IPR023405">
    <property type="entry name" value="Topo_IA_core_domain"/>
</dbReference>
<dbReference type="Gene3D" id="3.40.50.140">
    <property type="match status" value="1"/>
</dbReference>
<comment type="caution">
    <text evidence="15">Lacks conserved residue(s) required for the propagation of feature annotation.</text>
</comment>
<evidence type="ECO:0000256" key="4">
    <source>
        <dbReference type="ARBA" id="ARBA00009446"/>
    </source>
</evidence>
<dbReference type="InterPro" id="IPR006171">
    <property type="entry name" value="TOPRIM_dom"/>
</dbReference>
<evidence type="ECO:0000256" key="9">
    <source>
        <dbReference type="ARBA" id="ARBA00023029"/>
    </source>
</evidence>
<feature type="domain" description="Topo IA-type catalytic" evidence="18">
    <location>
        <begin position="170"/>
        <end position="599"/>
    </location>
</feature>
<dbReference type="EMBL" id="CP076662">
    <property type="protein sequence ID" value="QWU87879.1"/>
    <property type="molecule type" value="Genomic_DNA"/>
</dbReference>
<dbReference type="InterPro" id="IPR023406">
    <property type="entry name" value="Topo_IA_AS"/>
</dbReference>
<dbReference type="Gene3D" id="1.10.460.10">
    <property type="entry name" value="Topoisomerase I, domain 2"/>
    <property type="match status" value="1"/>
</dbReference>
<comment type="similarity">
    <text evidence="4">Belongs to the type IA topoisomerase family.</text>
</comment>
<evidence type="ECO:0000256" key="10">
    <source>
        <dbReference type="ARBA" id="ARBA00023055"/>
    </source>
</evidence>
<feature type="compositionally biased region" description="Low complexity" evidence="16">
    <location>
        <begin position="984"/>
        <end position="1027"/>
    </location>
</feature>
<dbReference type="InterPro" id="IPR034144">
    <property type="entry name" value="TOPRIM_TopoIII"/>
</dbReference>
<evidence type="ECO:0000259" key="18">
    <source>
        <dbReference type="PROSITE" id="PS52039"/>
    </source>
</evidence>